<dbReference type="EMBL" id="VVYV01000014">
    <property type="protein sequence ID" value="KAA5419248.1"/>
    <property type="molecule type" value="Genomic_DNA"/>
</dbReference>
<dbReference type="AlphaFoldDB" id="A0A642PXJ4"/>
<name>A0A642PXJ4_9BACE</name>
<feature type="domain" description="Helix-turn-helix" evidence="1">
    <location>
        <begin position="65"/>
        <end position="114"/>
    </location>
</feature>
<evidence type="ECO:0000259" key="1">
    <source>
        <dbReference type="Pfam" id="PF12728"/>
    </source>
</evidence>
<organism evidence="2 3">
    <name type="scientific">Bacteroides cellulosilyticus</name>
    <dbReference type="NCBI Taxonomy" id="246787"/>
    <lineage>
        <taxon>Bacteria</taxon>
        <taxon>Pseudomonadati</taxon>
        <taxon>Bacteroidota</taxon>
        <taxon>Bacteroidia</taxon>
        <taxon>Bacteroidales</taxon>
        <taxon>Bacteroidaceae</taxon>
        <taxon>Bacteroides</taxon>
    </lineage>
</organism>
<reference evidence="2 3" key="1">
    <citation type="journal article" date="2019" name="Nat. Med.">
        <title>A library of human gut bacterial isolates paired with longitudinal multiomics data enables mechanistic microbiome research.</title>
        <authorList>
            <person name="Poyet M."/>
            <person name="Groussin M."/>
            <person name="Gibbons S.M."/>
            <person name="Avila-Pacheco J."/>
            <person name="Jiang X."/>
            <person name="Kearney S.M."/>
            <person name="Perrotta A.R."/>
            <person name="Berdy B."/>
            <person name="Zhao S."/>
            <person name="Lieberman T.D."/>
            <person name="Swanson P.K."/>
            <person name="Smith M."/>
            <person name="Roesemann S."/>
            <person name="Alexander J.E."/>
            <person name="Rich S.A."/>
            <person name="Livny J."/>
            <person name="Vlamakis H."/>
            <person name="Clish C."/>
            <person name="Bullock K."/>
            <person name="Deik A."/>
            <person name="Scott J."/>
            <person name="Pierce K.A."/>
            <person name="Xavier R.J."/>
            <person name="Alm E.J."/>
        </authorList>
    </citation>
    <scope>NUCLEOTIDE SEQUENCE [LARGE SCALE GENOMIC DNA]</scope>
    <source>
        <strain evidence="2 3">BIOML-A6</strain>
    </source>
</reference>
<dbReference type="InterPro" id="IPR010093">
    <property type="entry name" value="SinI_DNA-bd"/>
</dbReference>
<dbReference type="Proteomes" id="UP000448877">
    <property type="component" value="Unassembled WGS sequence"/>
</dbReference>
<dbReference type="InterPro" id="IPR041657">
    <property type="entry name" value="HTH_17"/>
</dbReference>
<proteinExistence type="predicted"/>
<sequence>MNRNEIELLLSHIEGLQKFLEGNTLEGFRQEILRVEKFLNRFGTLDELIGYIEKIEKVAYVAKDFLSISEVADFLQISKSTVYKLTASKELTVYKPTGKNIFILRSDLNKWIRRYPYLSNDDIIKNADIIKTQIVKEPKYKHYKNENR</sequence>
<dbReference type="NCBIfam" id="TIGR01764">
    <property type="entry name" value="excise"/>
    <property type="match status" value="1"/>
</dbReference>
<evidence type="ECO:0000313" key="2">
    <source>
        <dbReference type="EMBL" id="KAA5419248.1"/>
    </source>
</evidence>
<accession>A0A642PXJ4</accession>
<dbReference type="Pfam" id="PF12728">
    <property type="entry name" value="HTH_17"/>
    <property type="match status" value="1"/>
</dbReference>
<gene>
    <name evidence="2" type="ORF">F2Y81_10310</name>
</gene>
<protein>
    <submittedName>
        <fullName evidence="2">Helix-turn-helix domain-containing protein</fullName>
    </submittedName>
</protein>
<comment type="caution">
    <text evidence="2">The sequence shown here is derived from an EMBL/GenBank/DDBJ whole genome shotgun (WGS) entry which is preliminary data.</text>
</comment>
<evidence type="ECO:0000313" key="3">
    <source>
        <dbReference type="Proteomes" id="UP000448877"/>
    </source>
</evidence>
<dbReference type="GeneID" id="78404461"/>
<dbReference type="RefSeq" id="WP_008142421.1">
    <property type="nucleotide sequence ID" value="NZ_VVYV01000014.1"/>
</dbReference>
<dbReference type="GO" id="GO:0003677">
    <property type="term" value="F:DNA binding"/>
    <property type="evidence" value="ECO:0007669"/>
    <property type="project" value="InterPro"/>
</dbReference>